<dbReference type="RefSeq" id="WP_307211975.1">
    <property type="nucleotide sequence ID" value="NZ_JAWDIU010000002.1"/>
</dbReference>
<name>A0ABU3RVL1_9MICO</name>
<accession>A0ABU3RVL1</accession>
<sequence>MPRKRNDLAARSVRITELYGKDLRWTNAERGLRLTPEAIARLTAEGYTMATVRTGMWRTRRISLLRLEQKQH</sequence>
<gene>
    <name evidence="1" type="ORF">RWH43_08815</name>
</gene>
<keyword evidence="2" id="KW-1185">Reference proteome</keyword>
<evidence type="ECO:0000313" key="2">
    <source>
        <dbReference type="Proteomes" id="UP001256673"/>
    </source>
</evidence>
<organism evidence="1 2">
    <name type="scientific">Microbacterium algihabitans</name>
    <dbReference type="NCBI Taxonomy" id="3075992"/>
    <lineage>
        <taxon>Bacteria</taxon>
        <taxon>Bacillati</taxon>
        <taxon>Actinomycetota</taxon>
        <taxon>Actinomycetes</taxon>
        <taxon>Micrococcales</taxon>
        <taxon>Microbacteriaceae</taxon>
        <taxon>Microbacterium</taxon>
    </lineage>
</organism>
<comment type="caution">
    <text evidence="1">The sequence shown here is derived from an EMBL/GenBank/DDBJ whole genome shotgun (WGS) entry which is preliminary data.</text>
</comment>
<dbReference type="Proteomes" id="UP001256673">
    <property type="component" value="Unassembled WGS sequence"/>
</dbReference>
<protein>
    <submittedName>
        <fullName evidence="1">Uncharacterized protein</fullName>
    </submittedName>
</protein>
<evidence type="ECO:0000313" key="1">
    <source>
        <dbReference type="EMBL" id="MDU0326854.1"/>
    </source>
</evidence>
<dbReference type="EMBL" id="JAWDIU010000002">
    <property type="protein sequence ID" value="MDU0326854.1"/>
    <property type="molecule type" value="Genomic_DNA"/>
</dbReference>
<reference evidence="1 2" key="1">
    <citation type="submission" date="2023-09" db="EMBL/GenBank/DDBJ databases">
        <title>Microbacterium fusihabitans sp. nov., Microbacterium phycihabitans sp. nov., and Microbacterium cervinum sp. nov., isolated from dried seaweeds of beach.</title>
        <authorList>
            <person name="Lee S.D."/>
        </authorList>
    </citation>
    <scope>NUCLEOTIDE SEQUENCE [LARGE SCALE GENOMIC DNA]</scope>
    <source>
        <strain evidence="1 2">KSW2-21</strain>
    </source>
</reference>
<proteinExistence type="predicted"/>